<dbReference type="PANTHER" id="PTHR34502:SF5">
    <property type="entry name" value="DUF6594 DOMAIN-CONTAINING PROTEIN"/>
    <property type="match status" value="1"/>
</dbReference>
<feature type="compositionally biased region" description="Low complexity" evidence="2">
    <location>
        <begin position="1"/>
        <end position="16"/>
    </location>
</feature>
<evidence type="ECO:0000313" key="6">
    <source>
        <dbReference type="Proteomes" id="UP000799772"/>
    </source>
</evidence>
<keyword evidence="3" id="KW-0812">Transmembrane</keyword>
<keyword evidence="3" id="KW-0472">Membrane</keyword>
<evidence type="ECO:0000256" key="3">
    <source>
        <dbReference type="SAM" id="Phobius"/>
    </source>
</evidence>
<dbReference type="AlphaFoldDB" id="A0A9P4IHY7"/>
<keyword evidence="3" id="KW-1133">Transmembrane helix</keyword>
<feature type="transmembrane region" description="Helical" evidence="3">
    <location>
        <begin position="256"/>
        <end position="275"/>
    </location>
</feature>
<reference evidence="5" key="1">
    <citation type="journal article" date="2020" name="Stud. Mycol.">
        <title>101 Dothideomycetes genomes: a test case for predicting lifestyles and emergence of pathogens.</title>
        <authorList>
            <person name="Haridas S."/>
            <person name="Albert R."/>
            <person name="Binder M."/>
            <person name="Bloem J."/>
            <person name="Labutti K."/>
            <person name="Salamov A."/>
            <person name="Andreopoulos B."/>
            <person name="Baker S."/>
            <person name="Barry K."/>
            <person name="Bills G."/>
            <person name="Bluhm B."/>
            <person name="Cannon C."/>
            <person name="Castanera R."/>
            <person name="Culley D."/>
            <person name="Daum C."/>
            <person name="Ezra D."/>
            <person name="Gonzalez J."/>
            <person name="Henrissat B."/>
            <person name="Kuo A."/>
            <person name="Liang C."/>
            <person name="Lipzen A."/>
            <person name="Lutzoni F."/>
            <person name="Magnuson J."/>
            <person name="Mondo S."/>
            <person name="Nolan M."/>
            <person name="Ohm R."/>
            <person name="Pangilinan J."/>
            <person name="Park H.-J."/>
            <person name="Ramirez L."/>
            <person name="Alfaro M."/>
            <person name="Sun H."/>
            <person name="Tritt A."/>
            <person name="Yoshinaga Y."/>
            <person name="Zwiers L.-H."/>
            <person name="Turgeon B."/>
            <person name="Goodwin S."/>
            <person name="Spatafora J."/>
            <person name="Crous P."/>
            <person name="Grigoriev I."/>
        </authorList>
    </citation>
    <scope>NUCLEOTIDE SEQUENCE</scope>
    <source>
        <strain evidence="5">CBS 133067</strain>
    </source>
</reference>
<dbReference type="EMBL" id="ML978125">
    <property type="protein sequence ID" value="KAF2099615.1"/>
    <property type="molecule type" value="Genomic_DNA"/>
</dbReference>
<evidence type="ECO:0000256" key="1">
    <source>
        <dbReference type="SAM" id="Coils"/>
    </source>
</evidence>
<feature type="transmembrane region" description="Helical" evidence="3">
    <location>
        <begin position="281"/>
        <end position="300"/>
    </location>
</feature>
<dbReference type="Pfam" id="PF20237">
    <property type="entry name" value="DUF6594"/>
    <property type="match status" value="1"/>
</dbReference>
<dbReference type="Proteomes" id="UP000799772">
    <property type="component" value="Unassembled WGS sequence"/>
</dbReference>
<organism evidence="5 6">
    <name type="scientific">Rhizodiscina lignyota</name>
    <dbReference type="NCBI Taxonomy" id="1504668"/>
    <lineage>
        <taxon>Eukaryota</taxon>
        <taxon>Fungi</taxon>
        <taxon>Dikarya</taxon>
        <taxon>Ascomycota</taxon>
        <taxon>Pezizomycotina</taxon>
        <taxon>Dothideomycetes</taxon>
        <taxon>Pleosporomycetidae</taxon>
        <taxon>Aulographales</taxon>
        <taxon>Rhizodiscinaceae</taxon>
        <taxon>Rhizodiscina</taxon>
    </lineage>
</organism>
<accession>A0A9P4IHY7</accession>
<feature type="region of interest" description="Disordered" evidence="2">
    <location>
        <begin position="1"/>
        <end position="22"/>
    </location>
</feature>
<proteinExistence type="predicted"/>
<feature type="domain" description="DUF6594" evidence="4">
    <location>
        <begin position="25"/>
        <end position="292"/>
    </location>
</feature>
<feature type="coiled-coil region" evidence="1">
    <location>
        <begin position="99"/>
        <end position="126"/>
    </location>
</feature>
<protein>
    <recommendedName>
        <fullName evidence="4">DUF6594 domain-containing protein</fullName>
    </recommendedName>
</protein>
<dbReference type="OrthoDB" id="5342093at2759"/>
<keyword evidence="1" id="KW-0175">Coiled coil</keyword>
<keyword evidence="6" id="KW-1185">Reference proteome</keyword>
<comment type="caution">
    <text evidence="5">The sequence shown here is derived from an EMBL/GenBank/DDBJ whole genome shotgun (WGS) entry which is preliminary data.</text>
</comment>
<evidence type="ECO:0000259" key="4">
    <source>
        <dbReference type="Pfam" id="PF20237"/>
    </source>
</evidence>
<dbReference type="InterPro" id="IPR046529">
    <property type="entry name" value="DUF6594"/>
</dbReference>
<feature type="transmembrane region" description="Helical" evidence="3">
    <location>
        <begin position="229"/>
        <end position="249"/>
    </location>
</feature>
<evidence type="ECO:0000256" key="2">
    <source>
        <dbReference type="SAM" id="MobiDB-lite"/>
    </source>
</evidence>
<gene>
    <name evidence="5" type="ORF">NA57DRAFT_75116</name>
</gene>
<name>A0A9P4IHY7_9PEZI</name>
<sequence>MSATTPTAVVSSSQTSGADETVPGYPEFAEKMSAIPERTHFRGFRSVSTRLLLYRQARVLKLERELKEIERSDFKSDEGHRSEFSTNSGWLERSAGGRCGQQFNKIKELEEELSNYQRAVLQYHAILQLPDINRIDLSQIQDFLRAKQNVPTAKFIHGPDSRIWGMNDDRDGFAPDLVTLRARYYEDRFSRWIADVVVKHFMGWFDRAPHRRYGEPIVEDSNILWATNYVSTIIASQLPFAFVLALYFVKSMWKRLILLGVSNLVIALALPLFTTARRSDLFAVTIAFFAVQIVFISSTASRM</sequence>
<dbReference type="PANTHER" id="PTHR34502">
    <property type="entry name" value="DUF6594 DOMAIN-CONTAINING PROTEIN-RELATED"/>
    <property type="match status" value="1"/>
</dbReference>
<evidence type="ECO:0000313" key="5">
    <source>
        <dbReference type="EMBL" id="KAF2099615.1"/>
    </source>
</evidence>